<evidence type="ECO:0000313" key="3">
    <source>
        <dbReference type="EMBL" id="TKR89769.1"/>
    </source>
</evidence>
<dbReference type="EMBL" id="AZBU02000003">
    <property type="protein sequence ID" value="TKR89769.1"/>
    <property type="molecule type" value="Genomic_DNA"/>
</dbReference>
<feature type="transmembrane region" description="Helical" evidence="1">
    <location>
        <begin position="94"/>
        <end position="114"/>
    </location>
</feature>
<name>A0A4U5P1B4_STECR</name>
<keyword evidence="4" id="KW-1185">Reference proteome</keyword>
<keyword evidence="1" id="KW-0812">Transmembrane</keyword>
<comment type="caution">
    <text evidence="3">The sequence shown here is derived from an EMBL/GenBank/DDBJ whole genome shotgun (WGS) entry which is preliminary data.</text>
</comment>
<keyword evidence="2" id="KW-0732">Signal</keyword>
<protein>
    <recommendedName>
        <fullName evidence="5">G-protein coupled receptors family 1 profile domain-containing protein</fullName>
    </recommendedName>
</protein>
<gene>
    <name evidence="3" type="ORF">L596_013821</name>
</gene>
<keyword evidence="1" id="KW-0472">Membrane</keyword>
<feature type="chain" id="PRO_5020589698" description="G-protein coupled receptors family 1 profile domain-containing protein" evidence="2">
    <location>
        <begin position="17"/>
        <end position="161"/>
    </location>
</feature>
<proteinExistence type="predicted"/>
<dbReference type="Proteomes" id="UP000298663">
    <property type="component" value="Unassembled WGS sequence"/>
</dbReference>
<organism evidence="3 4">
    <name type="scientific">Steinernema carpocapsae</name>
    <name type="common">Entomopathogenic nematode</name>
    <dbReference type="NCBI Taxonomy" id="34508"/>
    <lineage>
        <taxon>Eukaryota</taxon>
        <taxon>Metazoa</taxon>
        <taxon>Ecdysozoa</taxon>
        <taxon>Nematoda</taxon>
        <taxon>Chromadorea</taxon>
        <taxon>Rhabditida</taxon>
        <taxon>Tylenchina</taxon>
        <taxon>Panagrolaimomorpha</taxon>
        <taxon>Strongyloidoidea</taxon>
        <taxon>Steinernematidae</taxon>
        <taxon>Steinernema</taxon>
    </lineage>
</organism>
<dbReference type="AlphaFoldDB" id="A0A4U5P1B4"/>
<reference evidence="3 4" key="1">
    <citation type="journal article" date="2015" name="Genome Biol.">
        <title>Comparative genomics of Steinernema reveals deeply conserved gene regulatory networks.</title>
        <authorList>
            <person name="Dillman A.R."/>
            <person name="Macchietto M."/>
            <person name="Porter C.F."/>
            <person name="Rogers A."/>
            <person name="Williams B."/>
            <person name="Antoshechkin I."/>
            <person name="Lee M.M."/>
            <person name="Goodwin Z."/>
            <person name="Lu X."/>
            <person name="Lewis E.E."/>
            <person name="Goodrich-Blair H."/>
            <person name="Stock S.P."/>
            <person name="Adams B.J."/>
            <person name="Sternberg P.W."/>
            <person name="Mortazavi A."/>
        </authorList>
    </citation>
    <scope>NUCLEOTIDE SEQUENCE [LARGE SCALE GENOMIC DNA]</scope>
    <source>
        <strain evidence="3 4">ALL</strain>
    </source>
</reference>
<accession>A0A4U5P1B4</accession>
<evidence type="ECO:0000256" key="2">
    <source>
        <dbReference type="SAM" id="SignalP"/>
    </source>
</evidence>
<keyword evidence="1" id="KW-1133">Transmembrane helix</keyword>
<feature type="signal peptide" evidence="2">
    <location>
        <begin position="1"/>
        <end position="16"/>
    </location>
</feature>
<sequence length="161" mass="17444">MLKLVLLAVFLVSAYASVPKPLLSVLPTASGISATNVSCHVTKLLSGARIPAMGLVYVTTVTFEDLMALALHCGSVSISVIVQRALFVTTTLSNALITLAVSTFAFKHLFLSYLNNKRFKAFKQFKPALAIDKFSFSQLAFLAWCACNVTLTITFLTYAKI</sequence>
<evidence type="ECO:0000313" key="4">
    <source>
        <dbReference type="Proteomes" id="UP000298663"/>
    </source>
</evidence>
<feature type="transmembrane region" description="Helical" evidence="1">
    <location>
        <begin position="134"/>
        <end position="159"/>
    </location>
</feature>
<evidence type="ECO:0008006" key="5">
    <source>
        <dbReference type="Google" id="ProtNLM"/>
    </source>
</evidence>
<evidence type="ECO:0000256" key="1">
    <source>
        <dbReference type="SAM" id="Phobius"/>
    </source>
</evidence>
<reference evidence="3 4" key="2">
    <citation type="journal article" date="2019" name="G3 (Bethesda)">
        <title>Hybrid Assembly of the Genome of the Entomopathogenic Nematode Steinernema carpocapsae Identifies the X-Chromosome.</title>
        <authorList>
            <person name="Serra L."/>
            <person name="Macchietto M."/>
            <person name="Macias-Munoz A."/>
            <person name="McGill C.J."/>
            <person name="Rodriguez I.M."/>
            <person name="Rodriguez B."/>
            <person name="Murad R."/>
            <person name="Mortazavi A."/>
        </authorList>
    </citation>
    <scope>NUCLEOTIDE SEQUENCE [LARGE SCALE GENOMIC DNA]</scope>
    <source>
        <strain evidence="3 4">ALL</strain>
    </source>
</reference>